<dbReference type="NCBIfam" id="TIGR00229">
    <property type="entry name" value="sensory_box"/>
    <property type="match status" value="2"/>
</dbReference>
<dbReference type="InterPro" id="IPR000014">
    <property type="entry name" value="PAS"/>
</dbReference>
<dbReference type="SUPFAM" id="SSF55785">
    <property type="entry name" value="PYP-like sensor domain (PAS domain)"/>
    <property type="match status" value="2"/>
</dbReference>
<feature type="domain" description="Histidine kinase" evidence="13">
    <location>
        <begin position="360"/>
        <end position="580"/>
    </location>
</feature>
<dbReference type="GO" id="GO:0000155">
    <property type="term" value="F:phosphorelay sensor kinase activity"/>
    <property type="evidence" value="ECO:0007669"/>
    <property type="project" value="InterPro"/>
</dbReference>
<keyword evidence="4" id="KW-1003">Cell membrane</keyword>
<evidence type="ECO:0000256" key="6">
    <source>
        <dbReference type="ARBA" id="ARBA00022679"/>
    </source>
</evidence>
<dbReference type="PANTHER" id="PTHR43711:SF1">
    <property type="entry name" value="HISTIDINE KINASE 1"/>
    <property type="match status" value="1"/>
</dbReference>
<evidence type="ECO:0000256" key="12">
    <source>
        <dbReference type="SAM" id="Coils"/>
    </source>
</evidence>
<evidence type="ECO:0000256" key="3">
    <source>
        <dbReference type="ARBA" id="ARBA00012438"/>
    </source>
</evidence>
<dbReference type="GO" id="GO:0005886">
    <property type="term" value="C:plasma membrane"/>
    <property type="evidence" value="ECO:0007669"/>
    <property type="project" value="UniProtKB-SubCell"/>
</dbReference>
<evidence type="ECO:0000313" key="15">
    <source>
        <dbReference type="EMBL" id="HGU34201.1"/>
    </source>
</evidence>
<evidence type="ECO:0000256" key="5">
    <source>
        <dbReference type="ARBA" id="ARBA00022553"/>
    </source>
</evidence>
<keyword evidence="10" id="KW-0902">Two-component regulatory system</keyword>
<dbReference type="PANTHER" id="PTHR43711">
    <property type="entry name" value="TWO-COMPONENT HISTIDINE KINASE"/>
    <property type="match status" value="1"/>
</dbReference>
<dbReference type="AlphaFoldDB" id="A0A7C4RU97"/>
<dbReference type="Pfam" id="PF02518">
    <property type="entry name" value="HATPase_c"/>
    <property type="match status" value="1"/>
</dbReference>
<evidence type="ECO:0000256" key="2">
    <source>
        <dbReference type="ARBA" id="ARBA00004236"/>
    </source>
</evidence>
<dbReference type="FunFam" id="3.30.565.10:FF:000023">
    <property type="entry name" value="PAS domain-containing sensor histidine kinase"/>
    <property type="match status" value="1"/>
</dbReference>
<dbReference type="InterPro" id="IPR003594">
    <property type="entry name" value="HATPase_dom"/>
</dbReference>
<dbReference type="SMART" id="SM00387">
    <property type="entry name" value="HATPase_c"/>
    <property type="match status" value="1"/>
</dbReference>
<dbReference type="SUPFAM" id="SSF55874">
    <property type="entry name" value="ATPase domain of HSP90 chaperone/DNA topoisomerase II/histidine kinase"/>
    <property type="match status" value="1"/>
</dbReference>
<dbReference type="SMART" id="SM00086">
    <property type="entry name" value="PAC"/>
    <property type="match status" value="2"/>
</dbReference>
<keyword evidence="9" id="KW-0067">ATP-binding</keyword>
<name>A0A7C4RU97_9BACT</name>
<dbReference type="Gene3D" id="1.10.287.130">
    <property type="match status" value="1"/>
</dbReference>
<evidence type="ECO:0000256" key="10">
    <source>
        <dbReference type="ARBA" id="ARBA00023012"/>
    </source>
</evidence>
<keyword evidence="8" id="KW-0418">Kinase</keyword>
<dbReference type="Pfam" id="PF00512">
    <property type="entry name" value="HisKA"/>
    <property type="match status" value="1"/>
</dbReference>
<sequence length="586" mass="67237">MPFRHSGRRCRFHPETLFRRIPDRQGTQHIGTMNLIPSNHPPEDAPTVVEPDDPRCLRQQPCQWLREISAAVPVGMVLHRRFVIRWVNPTFCQMLGLAESDLLNTCLLQWMDAPVRAEVVRIHRKAHFVPLEIELRRIDDIPFTCNLTTRRVGFSILSFYLSVFSDITEAKRLKQKLWNVLEQKHHLESVIRESPAIAYIERIDGEPPIAYISENLARWGYSPAEVETGKIGPKDWIHPEDRNHVLYERRMALQREGFRFSLEYRIVTKTGDIRWIEDCIVVVRKAGMVTLYGLMFDITARKMAEESLRQANARLEERVAEKTRELVERLKEIEGLNSRLSWALEQARVADKLKSAFINNLSHEVRTPLHAIIGFSELLQKEGAGPLNAEQHKRIDIVLENARRLLELFEDMMLLSRIDANLDPVMNTPVNPELVIQQVLEKLEQKASDKSNRLLFGESGRFPILMLDLHKLYKILYLLIDNGIKFTNEGTISVTVRWRETDRCLEIDVADTGIGIPEEDIPRMFQPFTQTDIGYSRAYGGTGLGLTLVEKLVKQMGGTIQVESEPGKGSRFRVILPSTLATGSST</sequence>
<dbReference type="Gene3D" id="3.30.565.10">
    <property type="entry name" value="Histidine kinase-like ATPase, C-terminal domain"/>
    <property type="match status" value="1"/>
</dbReference>
<evidence type="ECO:0000259" key="14">
    <source>
        <dbReference type="PROSITE" id="PS50113"/>
    </source>
</evidence>
<dbReference type="InterPro" id="IPR001610">
    <property type="entry name" value="PAC"/>
</dbReference>
<dbReference type="EMBL" id="DSUH01000353">
    <property type="protein sequence ID" value="HGU34201.1"/>
    <property type="molecule type" value="Genomic_DNA"/>
</dbReference>
<accession>A0A7C4RU97</accession>
<dbReference type="CDD" id="cd16922">
    <property type="entry name" value="HATPase_EvgS-ArcB-TorS-like"/>
    <property type="match status" value="1"/>
</dbReference>
<dbReference type="InterPro" id="IPR013655">
    <property type="entry name" value="PAS_fold_3"/>
</dbReference>
<dbReference type="InterPro" id="IPR003661">
    <property type="entry name" value="HisK_dim/P_dom"/>
</dbReference>
<dbReference type="CDD" id="cd00130">
    <property type="entry name" value="PAS"/>
    <property type="match status" value="2"/>
</dbReference>
<evidence type="ECO:0000256" key="4">
    <source>
        <dbReference type="ARBA" id="ARBA00022475"/>
    </source>
</evidence>
<evidence type="ECO:0000259" key="13">
    <source>
        <dbReference type="PROSITE" id="PS50109"/>
    </source>
</evidence>
<dbReference type="GO" id="GO:0005524">
    <property type="term" value="F:ATP binding"/>
    <property type="evidence" value="ECO:0007669"/>
    <property type="project" value="UniProtKB-KW"/>
</dbReference>
<dbReference type="InterPro" id="IPR036097">
    <property type="entry name" value="HisK_dim/P_sf"/>
</dbReference>
<dbReference type="SMART" id="SM00091">
    <property type="entry name" value="PAS"/>
    <property type="match status" value="2"/>
</dbReference>
<dbReference type="InterPro" id="IPR000700">
    <property type="entry name" value="PAS-assoc_C"/>
</dbReference>
<reference evidence="15" key="1">
    <citation type="journal article" date="2020" name="mSystems">
        <title>Genome- and Community-Level Interaction Insights into Carbon Utilization and Element Cycling Functions of Hydrothermarchaeota in Hydrothermal Sediment.</title>
        <authorList>
            <person name="Zhou Z."/>
            <person name="Liu Y."/>
            <person name="Xu W."/>
            <person name="Pan J."/>
            <person name="Luo Z.H."/>
            <person name="Li M."/>
        </authorList>
    </citation>
    <scope>NUCLEOTIDE SEQUENCE [LARGE SCALE GENOMIC DNA]</scope>
    <source>
        <strain evidence="15">SpSt-477</strain>
    </source>
</reference>
<dbReference type="SUPFAM" id="SSF47384">
    <property type="entry name" value="Homodimeric domain of signal transducing histidine kinase"/>
    <property type="match status" value="1"/>
</dbReference>
<keyword evidence="12" id="KW-0175">Coiled coil</keyword>
<dbReference type="CDD" id="cd00082">
    <property type="entry name" value="HisKA"/>
    <property type="match status" value="1"/>
</dbReference>
<evidence type="ECO:0000256" key="9">
    <source>
        <dbReference type="ARBA" id="ARBA00022840"/>
    </source>
</evidence>
<dbReference type="PRINTS" id="PR00344">
    <property type="entry name" value="BCTRLSENSOR"/>
</dbReference>
<dbReference type="Pfam" id="PF13188">
    <property type="entry name" value="PAS_8"/>
    <property type="match status" value="1"/>
</dbReference>
<evidence type="ECO:0000256" key="7">
    <source>
        <dbReference type="ARBA" id="ARBA00022741"/>
    </source>
</evidence>
<comment type="subcellular location">
    <subcellularLocation>
        <location evidence="2">Cell membrane</location>
    </subcellularLocation>
</comment>
<dbReference type="InterPro" id="IPR050736">
    <property type="entry name" value="Sensor_HK_Regulatory"/>
</dbReference>
<evidence type="ECO:0000256" key="8">
    <source>
        <dbReference type="ARBA" id="ARBA00022777"/>
    </source>
</evidence>
<dbReference type="Gene3D" id="3.30.450.20">
    <property type="entry name" value="PAS domain"/>
    <property type="match status" value="2"/>
</dbReference>
<dbReference type="InterPro" id="IPR005467">
    <property type="entry name" value="His_kinase_dom"/>
</dbReference>
<dbReference type="SMART" id="SM00388">
    <property type="entry name" value="HisKA"/>
    <property type="match status" value="1"/>
</dbReference>
<comment type="catalytic activity">
    <reaction evidence="1">
        <text>ATP + protein L-histidine = ADP + protein N-phospho-L-histidine.</text>
        <dbReference type="EC" id="2.7.13.3"/>
    </reaction>
</comment>
<keyword evidence="5" id="KW-0597">Phosphoprotein</keyword>
<dbReference type="PROSITE" id="PS50109">
    <property type="entry name" value="HIS_KIN"/>
    <property type="match status" value="1"/>
</dbReference>
<dbReference type="Pfam" id="PF08447">
    <property type="entry name" value="PAS_3"/>
    <property type="match status" value="1"/>
</dbReference>
<protein>
    <recommendedName>
        <fullName evidence="3">histidine kinase</fullName>
        <ecNumber evidence="3">2.7.13.3</ecNumber>
    </recommendedName>
</protein>
<feature type="coiled-coil region" evidence="12">
    <location>
        <begin position="301"/>
        <end position="332"/>
    </location>
</feature>
<dbReference type="InterPro" id="IPR004358">
    <property type="entry name" value="Sig_transdc_His_kin-like_C"/>
</dbReference>
<dbReference type="InterPro" id="IPR036890">
    <property type="entry name" value="HATPase_C_sf"/>
</dbReference>
<evidence type="ECO:0000256" key="11">
    <source>
        <dbReference type="ARBA" id="ARBA00023136"/>
    </source>
</evidence>
<proteinExistence type="predicted"/>
<organism evidence="15">
    <name type="scientific">Desulfatirhabdium butyrativorans</name>
    <dbReference type="NCBI Taxonomy" id="340467"/>
    <lineage>
        <taxon>Bacteria</taxon>
        <taxon>Pseudomonadati</taxon>
        <taxon>Thermodesulfobacteriota</taxon>
        <taxon>Desulfobacteria</taxon>
        <taxon>Desulfobacterales</taxon>
        <taxon>Desulfatirhabdiaceae</taxon>
        <taxon>Desulfatirhabdium</taxon>
    </lineage>
</organism>
<gene>
    <name evidence="15" type="ORF">ENS29_15350</name>
</gene>
<comment type="caution">
    <text evidence="15">The sequence shown here is derived from an EMBL/GenBank/DDBJ whole genome shotgun (WGS) entry which is preliminary data.</text>
</comment>
<feature type="domain" description="PAC" evidence="14">
    <location>
        <begin position="260"/>
        <end position="310"/>
    </location>
</feature>
<keyword evidence="7" id="KW-0547">Nucleotide-binding</keyword>
<dbReference type="PROSITE" id="PS50113">
    <property type="entry name" value="PAC"/>
    <property type="match status" value="1"/>
</dbReference>
<evidence type="ECO:0000256" key="1">
    <source>
        <dbReference type="ARBA" id="ARBA00000085"/>
    </source>
</evidence>
<dbReference type="InterPro" id="IPR035965">
    <property type="entry name" value="PAS-like_dom_sf"/>
</dbReference>
<keyword evidence="6" id="KW-0808">Transferase</keyword>
<dbReference type="EC" id="2.7.13.3" evidence="3"/>
<keyword evidence="11" id="KW-0472">Membrane</keyword>